<evidence type="ECO:0000313" key="1">
    <source>
        <dbReference type="EMBL" id="RVW47458.1"/>
    </source>
</evidence>
<protein>
    <submittedName>
        <fullName evidence="1">Uncharacterized protein</fullName>
    </submittedName>
</protein>
<comment type="caution">
    <text evidence="1">The sequence shown here is derived from an EMBL/GenBank/DDBJ whole genome shotgun (WGS) entry which is preliminary data.</text>
</comment>
<reference evidence="1 2" key="1">
    <citation type="journal article" date="2018" name="PLoS Genet.">
        <title>Population sequencing reveals clonal diversity and ancestral inbreeding in the grapevine cultivar Chardonnay.</title>
        <authorList>
            <person name="Roach M.J."/>
            <person name="Johnson D.L."/>
            <person name="Bohlmann J."/>
            <person name="van Vuuren H.J."/>
            <person name="Jones S.J."/>
            <person name="Pretorius I.S."/>
            <person name="Schmidt S.A."/>
            <person name="Borneman A.R."/>
        </authorList>
    </citation>
    <scope>NUCLEOTIDE SEQUENCE [LARGE SCALE GENOMIC DNA]</scope>
    <source>
        <strain evidence="2">cv. Chardonnay</strain>
        <tissue evidence="1">Leaf</tissue>
    </source>
</reference>
<name>A0A438EIE9_VITVI</name>
<dbReference type="OrthoDB" id="45365at2759"/>
<accession>A0A438EIE9</accession>
<evidence type="ECO:0000313" key="2">
    <source>
        <dbReference type="Proteomes" id="UP000288805"/>
    </source>
</evidence>
<dbReference type="EMBL" id="QGNW01001282">
    <property type="protein sequence ID" value="RVW47458.1"/>
    <property type="molecule type" value="Genomic_DNA"/>
</dbReference>
<sequence length="72" mass="7883">MTGPTAEHLWETIAGRGQFKTLVTNLWSSLAGRNRLKSHIVHCQWRACKGQKIPSLTAAIDAHESIVVGCIS</sequence>
<gene>
    <name evidence="1" type="ORF">CK203_086474</name>
</gene>
<dbReference type="AlphaFoldDB" id="A0A438EIE9"/>
<proteinExistence type="predicted"/>
<organism evidence="1 2">
    <name type="scientific">Vitis vinifera</name>
    <name type="common">Grape</name>
    <dbReference type="NCBI Taxonomy" id="29760"/>
    <lineage>
        <taxon>Eukaryota</taxon>
        <taxon>Viridiplantae</taxon>
        <taxon>Streptophyta</taxon>
        <taxon>Embryophyta</taxon>
        <taxon>Tracheophyta</taxon>
        <taxon>Spermatophyta</taxon>
        <taxon>Magnoliopsida</taxon>
        <taxon>eudicotyledons</taxon>
        <taxon>Gunneridae</taxon>
        <taxon>Pentapetalae</taxon>
        <taxon>rosids</taxon>
        <taxon>Vitales</taxon>
        <taxon>Vitaceae</taxon>
        <taxon>Viteae</taxon>
        <taxon>Vitis</taxon>
    </lineage>
</organism>
<dbReference type="Proteomes" id="UP000288805">
    <property type="component" value="Unassembled WGS sequence"/>
</dbReference>